<proteinExistence type="predicted"/>
<dbReference type="Pfam" id="PF00658">
    <property type="entry name" value="MLLE"/>
    <property type="match status" value="4"/>
</dbReference>
<gene>
    <name evidence="2" type="ORF">HHUSO_G30292</name>
</gene>
<evidence type="ECO:0000313" key="3">
    <source>
        <dbReference type="Proteomes" id="UP001369086"/>
    </source>
</evidence>
<dbReference type="EMBL" id="JAHFZB010000034">
    <property type="protein sequence ID" value="KAK6470797.1"/>
    <property type="molecule type" value="Genomic_DNA"/>
</dbReference>
<accession>A0ABR0YDU4</accession>
<dbReference type="SUPFAM" id="SSF63570">
    <property type="entry name" value="PABC (PABP) domain"/>
    <property type="match status" value="4"/>
</dbReference>
<comment type="caution">
    <text evidence="2">The sequence shown here is derived from an EMBL/GenBank/DDBJ whole genome shotgun (WGS) entry which is preliminary data.</text>
</comment>
<keyword evidence="3" id="KW-1185">Reference proteome</keyword>
<dbReference type="InterPro" id="IPR002004">
    <property type="entry name" value="PABP_HYD_C"/>
</dbReference>
<dbReference type="PANTHER" id="PTHR46276">
    <property type="entry name" value="E3 UBIQUITIN-PROTEIN LIGASE UBR5"/>
    <property type="match status" value="1"/>
</dbReference>
<feature type="domain" description="PABC" evidence="1">
    <location>
        <begin position="205"/>
        <end position="281"/>
    </location>
</feature>
<dbReference type="Proteomes" id="UP001369086">
    <property type="component" value="Unassembled WGS sequence"/>
</dbReference>
<feature type="domain" description="PABC" evidence="1">
    <location>
        <begin position="1"/>
        <end position="67"/>
    </location>
</feature>
<dbReference type="SMART" id="SM00517">
    <property type="entry name" value="PolyA"/>
    <property type="match status" value="4"/>
</dbReference>
<organism evidence="2 3">
    <name type="scientific">Huso huso</name>
    <name type="common">Beluga</name>
    <name type="synonym">Acipenser huso</name>
    <dbReference type="NCBI Taxonomy" id="61971"/>
    <lineage>
        <taxon>Eukaryota</taxon>
        <taxon>Metazoa</taxon>
        <taxon>Chordata</taxon>
        <taxon>Craniata</taxon>
        <taxon>Vertebrata</taxon>
        <taxon>Euteleostomi</taxon>
        <taxon>Actinopterygii</taxon>
        <taxon>Chondrostei</taxon>
        <taxon>Acipenseriformes</taxon>
        <taxon>Acipenseridae</taxon>
        <taxon>Huso</taxon>
    </lineage>
</organism>
<name>A0ABR0YDU4_HUSHU</name>
<dbReference type="PROSITE" id="PS51309">
    <property type="entry name" value="PABC"/>
    <property type="match status" value="2"/>
</dbReference>
<dbReference type="Gene3D" id="1.10.1900.10">
    <property type="entry name" value="c-terminal domain of poly(a) binding protein"/>
    <property type="match status" value="4"/>
</dbReference>
<dbReference type="InterPro" id="IPR036053">
    <property type="entry name" value="PABP-dom"/>
</dbReference>
<sequence>MEEGEQMDMLGEQLYSIIYPKYSDIAGKLTGMLLELPGSVIEEMIKDKRMLSDGIEKALCALQLSSASNSNSESTDSLGERLYNLVDLYNTGHSEKITGMLLEQKKEEVKKLFLDSKLLEENINVALKTLEQQNRIKMETPVSSEFDEKEKLGESLFAMIEEIDAENCADITGMLLEMDVCTLQKLQCDRRALESAVHRAQVALLPSPALDTTVESDLDSETEKLGEELYSYIISTDFRKYADRITGMLLQLPKKLVIDLLNSPDRLNMKLEEAASVLEDI</sequence>
<reference evidence="2 3" key="1">
    <citation type="submission" date="2021-05" db="EMBL/GenBank/DDBJ databases">
        <authorList>
            <person name="Zahm M."/>
            <person name="Klopp C."/>
            <person name="Cabau C."/>
            <person name="Kuhl H."/>
            <person name="Suciu R."/>
            <person name="Ciorpac M."/>
            <person name="Holostenco D."/>
            <person name="Gessner J."/>
            <person name="Wuertz S."/>
            <person name="Hohne C."/>
            <person name="Stock M."/>
            <person name="Gislard M."/>
            <person name="Lluch J."/>
            <person name="Milhes M."/>
            <person name="Lampietro C."/>
            <person name="Lopez Roques C."/>
            <person name="Donnadieu C."/>
            <person name="Du K."/>
            <person name="Schartl M."/>
            <person name="Guiguen Y."/>
        </authorList>
    </citation>
    <scope>NUCLEOTIDE SEQUENCE [LARGE SCALE GENOMIC DNA]</scope>
    <source>
        <strain evidence="2">Hh-F2</strain>
        <tissue evidence="2">Blood</tissue>
    </source>
</reference>
<dbReference type="PANTHER" id="PTHR46276:SF1">
    <property type="entry name" value="E3 UBIQUITIN-PROTEIN LIGASE UBR5"/>
    <property type="match status" value="1"/>
</dbReference>
<protein>
    <recommendedName>
        <fullName evidence="1">PABC domain-containing protein</fullName>
    </recommendedName>
</protein>
<evidence type="ECO:0000259" key="1">
    <source>
        <dbReference type="PROSITE" id="PS51309"/>
    </source>
</evidence>
<evidence type="ECO:0000313" key="2">
    <source>
        <dbReference type="EMBL" id="KAK6470797.1"/>
    </source>
</evidence>